<evidence type="ECO:0000256" key="5">
    <source>
        <dbReference type="ARBA" id="ARBA00022630"/>
    </source>
</evidence>
<dbReference type="HOGENOM" id="CLU_025841_0_2_10"/>
<dbReference type="GO" id="GO:0071949">
    <property type="term" value="F:FAD binding"/>
    <property type="evidence" value="ECO:0007669"/>
    <property type="project" value="TreeGrafter"/>
</dbReference>
<evidence type="ECO:0000256" key="8">
    <source>
        <dbReference type="ARBA" id="ARBA00023027"/>
    </source>
</evidence>
<dbReference type="KEGG" id="lby:Lbys_3037"/>
<dbReference type="SUPFAM" id="SSF51730">
    <property type="entry name" value="FAD-linked oxidoreductase"/>
    <property type="match status" value="1"/>
</dbReference>
<dbReference type="InterPro" id="IPR004620">
    <property type="entry name" value="MTHF_reductase_bac"/>
</dbReference>
<reference key="1">
    <citation type="submission" date="2010-11" db="EMBL/GenBank/DDBJ databases">
        <title>The complete genome of Leadbetterella byssophila DSM 17132.</title>
        <authorList>
            <consortium name="US DOE Joint Genome Institute (JGI-PGF)"/>
            <person name="Lucas S."/>
            <person name="Copeland A."/>
            <person name="Lapidus A."/>
            <person name="Glavina del Rio T."/>
            <person name="Dalin E."/>
            <person name="Tice H."/>
            <person name="Bruce D."/>
            <person name="Goodwin L."/>
            <person name="Pitluck S."/>
            <person name="Kyrpides N."/>
            <person name="Mavromatis K."/>
            <person name="Ivanova N."/>
            <person name="Teshima H."/>
            <person name="Brettin T."/>
            <person name="Detter J.C."/>
            <person name="Han C."/>
            <person name="Tapia R."/>
            <person name="Land M."/>
            <person name="Hauser L."/>
            <person name="Markowitz V."/>
            <person name="Cheng J.-F."/>
            <person name="Hugenholtz P."/>
            <person name="Woyke T."/>
            <person name="Wu D."/>
            <person name="Tindall B."/>
            <person name="Pomrenke H.G."/>
            <person name="Brambilla E."/>
            <person name="Klenk H.-P."/>
            <person name="Eisen J.A."/>
        </authorList>
    </citation>
    <scope>NUCLEOTIDE SEQUENCE [LARGE SCALE GENOMIC DNA]</scope>
    <source>
        <strain>DSM 17132</strain>
    </source>
</reference>
<dbReference type="InterPro" id="IPR003171">
    <property type="entry name" value="Mehydrof_redctse-like"/>
</dbReference>
<comment type="similarity">
    <text evidence="3 12">Belongs to the methylenetetrahydrofolate reductase family.</text>
</comment>
<evidence type="ECO:0000256" key="4">
    <source>
        <dbReference type="ARBA" id="ARBA00022605"/>
    </source>
</evidence>
<organism evidence="13 14">
    <name type="scientific">Leadbetterella byssophila (strain DSM 17132 / JCM 16389 / KACC 11308 / NBRC 106382 / 4M15)</name>
    <dbReference type="NCBI Taxonomy" id="649349"/>
    <lineage>
        <taxon>Bacteria</taxon>
        <taxon>Pseudomonadati</taxon>
        <taxon>Bacteroidota</taxon>
        <taxon>Cytophagia</taxon>
        <taxon>Cytophagales</taxon>
        <taxon>Leadbetterellaceae</taxon>
        <taxon>Leadbetterella</taxon>
    </lineage>
</organism>
<evidence type="ECO:0000256" key="1">
    <source>
        <dbReference type="ARBA" id="ARBA00001974"/>
    </source>
</evidence>
<evidence type="ECO:0000313" key="13">
    <source>
        <dbReference type="EMBL" id="ADQ18699.1"/>
    </source>
</evidence>
<evidence type="ECO:0000256" key="11">
    <source>
        <dbReference type="ARBA" id="ARBA00048628"/>
    </source>
</evidence>
<keyword evidence="9" id="KW-0486">Methionine biosynthesis</keyword>
<comment type="cofactor">
    <cofactor evidence="1 12">
        <name>FAD</name>
        <dbReference type="ChEBI" id="CHEBI:57692"/>
    </cofactor>
</comment>
<dbReference type="GO" id="GO:0005829">
    <property type="term" value="C:cytosol"/>
    <property type="evidence" value="ECO:0007669"/>
    <property type="project" value="InterPro"/>
</dbReference>
<dbReference type="UniPathway" id="UPA00193"/>
<keyword evidence="7 12" id="KW-0560">Oxidoreductase</keyword>
<evidence type="ECO:0000256" key="6">
    <source>
        <dbReference type="ARBA" id="ARBA00022827"/>
    </source>
</evidence>
<evidence type="ECO:0000256" key="12">
    <source>
        <dbReference type="RuleBase" id="RU003862"/>
    </source>
</evidence>
<dbReference type="EC" id="1.5.1.54" evidence="12"/>
<evidence type="ECO:0000256" key="7">
    <source>
        <dbReference type="ARBA" id="ARBA00023002"/>
    </source>
</evidence>
<evidence type="ECO:0000313" key="14">
    <source>
        <dbReference type="Proteomes" id="UP000007435"/>
    </source>
</evidence>
<evidence type="ECO:0000256" key="10">
    <source>
        <dbReference type="ARBA" id="ARBA00034478"/>
    </source>
</evidence>
<proteinExistence type="inferred from homology"/>
<dbReference type="PANTHER" id="PTHR45754:SF3">
    <property type="entry name" value="METHYLENETETRAHYDROFOLATE REDUCTASE (NADPH)"/>
    <property type="match status" value="1"/>
</dbReference>
<dbReference type="GO" id="GO:0009086">
    <property type="term" value="P:methionine biosynthetic process"/>
    <property type="evidence" value="ECO:0007669"/>
    <property type="project" value="UniProtKB-KW"/>
</dbReference>
<dbReference type="NCBIfam" id="TIGR00676">
    <property type="entry name" value="fadh2"/>
    <property type="match status" value="1"/>
</dbReference>
<dbReference type="PANTHER" id="PTHR45754">
    <property type="entry name" value="METHYLENETETRAHYDROFOLATE REDUCTASE"/>
    <property type="match status" value="1"/>
</dbReference>
<dbReference type="Gene3D" id="3.20.20.220">
    <property type="match status" value="1"/>
</dbReference>
<comment type="pathway">
    <text evidence="2 12">One-carbon metabolism; tetrahydrofolate interconversion.</text>
</comment>
<name>E4RTZ1_LEAB4</name>
<dbReference type="GO" id="GO:0035999">
    <property type="term" value="P:tetrahydrofolate interconversion"/>
    <property type="evidence" value="ECO:0007669"/>
    <property type="project" value="UniProtKB-UniPathway"/>
</dbReference>
<evidence type="ECO:0000256" key="2">
    <source>
        <dbReference type="ARBA" id="ARBA00004777"/>
    </source>
</evidence>
<dbReference type="RefSeq" id="WP_013409731.1">
    <property type="nucleotide sequence ID" value="NC_014655.1"/>
</dbReference>
<dbReference type="InterPro" id="IPR029041">
    <property type="entry name" value="FAD-linked_oxidoreductase-like"/>
</dbReference>
<keyword evidence="6 12" id="KW-0274">FAD</keyword>
<sequence length="319" mass="36131">MAKVTEHIAASKGETLFSIEIIPPMKGGKIDELMNDISPLMELKPKFVDVTYHREEYLLKTKQDGSTVEVKTRKRPGTVGLCATLMHRFDTEPVPHILCGGFTKDDTEDLLIDLNYLGIKNVMALRGDHAKPFTSFKPKKGGHHYASELITQIKDMNDGKYLHETSEYLNNSDFCIGAAAYPEKHFEAATAEEDFEHLKRKVEAGAEYLVTQMFFDNKKYIDFVEKCKANGIHVPIIPGLKILSTKKQLEILPKIFYLDIPEEFAQAVKSCKDDKEVRQVGIDWCIQQCKELKSYGVPALHFYTMSKSTTTLAVAKEIF</sequence>
<dbReference type="Proteomes" id="UP000007435">
    <property type="component" value="Chromosome"/>
</dbReference>
<keyword evidence="8" id="KW-0520">NAD</keyword>
<comment type="pathway">
    <text evidence="10">Amino-acid biosynthesis; L-methionine biosynthesis via de novo pathway.</text>
</comment>
<dbReference type="EMBL" id="CP002305">
    <property type="protein sequence ID" value="ADQ18699.1"/>
    <property type="molecule type" value="Genomic_DNA"/>
</dbReference>
<evidence type="ECO:0000256" key="9">
    <source>
        <dbReference type="ARBA" id="ARBA00023167"/>
    </source>
</evidence>
<dbReference type="eggNOG" id="COG0685">
    <property type="taxonomic scope" value="Bacteria"/>
</dbReference>
<dbReference type="OrthoDB" id="9812555at2"/>
<dbReference type="Pfam" id="PF02219">
    <property type="entry name" value="MTHFR"/>
    <property type="match status" value="1"/>
</dbReference>
<dbReference type="AlphaFoldDB" id="E4RTZ1"/>
<keyword evidence="4" id="KW-0028">Amino-acid biosynthesis</keyword>
<keyword evidence="14" id="KW-1185">Reference proteome</keyword>
<evidence type="ECO:0000256" key="3">
    <source>
        <dbReference type="ARBA" id="ARBA00006743"/>
    </source>
</evidence>
<gene>
    <name evidence="13" type="ordered locus">Lbys_3037</name>
</gene>
<dbReference type="GO" id="GO:0106312">
    <property type="term" value="F:methylenetetrahydrofolate reductase (NADH) activity"/>
    <property type="evidence" value="ECO:0007669"/>
    <property type="project" value="UniProtKB-EC"/>
</dbReference>
<dbReference type="STRING" id="649349.Lbys_3037"/>
<protein>
    <recommendedName>
        <fullName evidence="12">Methylenetetrahydrofolate reductase</fullName>
        <ecNumber evidence="12">1.5.1.54</ecNumber>
    </recommendedName>
</protein>
<comment type="catalytic activity">
    <reaction evidence="11">
        <text>(6S)-5-methyl-5,6,7,8-tetrahydrofolate + NAD(+) = (6R)-5,10-methylene-5,6,7,8-tetrahydrofolate + NADH + H(+)</text>
        <dbReference type="Rhea" id="RHEA:19821"/>
        <dbReference type="ChEBI" id="CHEBI:15378"/>
        <dbReference type="ChEBI" id="CHEBI:15636"/>
        <dbReference type="ChEBI" id="CHEBI:18608"/>
        <dbReference type="ChEBI" id="CHEBI:57540"/>
        <dbReference type="ChEBI" id="CHEBI:57945"/>
        <dbReference type="EC" id="1.5.1.54"/>
    </reaction>
    <physiologicalReaction direction="right-to-left" evidence="11">
        <dbReference type="Rhea" id="RHEA:19823"/>
    </physiologicalReaction>
</comment>
<keyword evidence="5 12" id="KW-0285">Flavoprotein</keyword>
<accession>E4RTZ1</accession>
<reference evidence="13 14" key="2">
    <citation type="journal article" date="2011" name="Stand. Genomic Sci.">
        <title>Complete genome sequence of Leadbetterella byssophila type strain (4M15).</title>
        <authorList>
            <person name="Abt B."/>
            <person name="Teshima H."/>
            <person name="Lucas S."/>
            <person name="Lapidus A."/>
            <person name="Del Rio T.G."/>
            <person name="Nolan M."/>
            <person name="Tice H."/>
            <person name="Cheng J.F."/>
            <person name="Pitluck S."/>
            <person name="Liolios K."/>
            <person name="Pagani I."/>
            <person name="Ivanova N."/>
            <person name="Mavromatis K."/>
            <person name="Pati A."/>
            <person name="Tapia R."/>
            <person name="Han C."/>
            <person name="Goodwin L."/>
            <person name="Chen A."/>
            <person name="Palaniappan K."/>
            <person name="Land M."/>
            <person name="Hauser L."/>
            <person name="Chang Y.J."/>
            <person name="Jeffries C.D."/>
            <person name="Rohde M."/>
            <person name="Goker M."/>
            <person name="Tindall B.J."/>
            <person name="Detter J.C."/>
            <person name="Woyke T."/>
            <person name="Bristow J."/>
            <person name="Eisen J.A."/>
            <person name="Markowitz V."/>
            <person name="Hugenholtz P."/>
            <person name="Klenk H.P."/>
            <person name="Kyrpides N.C."/>
        </authorList>
    </citation>
    <scope>NUCLEOTIDE SEQUENCE [LARGE SCALE GENOMIC DNA]</scope>
    <source>
        <strain evidence="14">DSM 17132 / JCM 16389 / KACC 11308 / NBRC 106382 / 4M15</strain>
    </source>
</reference>
<dbReference type="CDD" id="cd00537">
    <property type="entry name" value="MTHFR"/>
    <property type="match status" value="1"/>
</dbReference>